<dbReference type="EMBL" id="CAJVCH010560114">
    <property type="protein sequence ID" value="CAG7831356.1"/>
    <property type="molecule type" value="Genomic_DNA"/>
</dbReference>
<reference evidence="2" key="1">
    <citation type="submission" date="2021-06" db="EMBL/GenBank/DDBJ databases">
        <authorList>
            <person name="Hodson N. C."/>
            <person name="Mongue J. A."/>
            <person name="Jaron S. K."/>
        </authorList>
    </citation>
    <scope>NUCLEOTIDE SEQUENCE</scope>
</reference>
<dbReference type="InterPro" id="IPR001810">
    <property type="entry name" value="F-box_dom"/>
</dbReference>
<sequence>METFGEQEDGTCGSSSIDTFGKVPCQKDPAPEDICNRIMAVDLILHSIFQYLKGQDLKSCSLVSKRWARAARLTMHKYYEYRVDLMISKGAESSIKEFLKLVQESSTTLPFNTFSIRLQHNIFHASDYDNCQERIGDYLASFEHWDKLKIKKLHVQDNSIHHPQCNLLSSMKVMFQKISPNLKYLKANVRCFNLMFKDHRRNLVLQNLTSLDVDLDPNDRDLMSFIETFLQGGAPLLRELLGKLHQEFVHHFTENDKGYLIKNCDFTSSLTTADLEKIFAFAMDPLVNLQRFSILGCANPTDSRNIFEHIIELLLNNSEDSLREMRSNLGIINFISKIRTRPLKNLERLDLLFGKVEFRGDGLLPAIPFAKLFPNLKYVHIFDAPSINIVDIIPDSFLVPDQMVTSFCPTVEEITFESTCESLKRPFMYALWKIFPNVKQFSYVKPPSLIFNAPEILIRSWHFLFTERIWPALETVRVNADSLEIKCLEPYILGVSEDEVQYWRSGDYGYMNMRKFQYAPSRVYILHRRELRKVIFGIYNGYEGLRPFRYADSCAFSRKPELSVVIQLLDKVQK</sequence>
<dbReference type="Pfam" id="PF12937">
    <property type="entry name" value="F-box-like"/>
    <property type="match status" value="1"/>
</dbReference>
<dbReference type="AlphaFoldDB" id="A0A8J2LG89"/>
<evidence type="ECO:0000313" key="3">
    <source>
        <dbReference type="Proteomes" id="UP000708208"/>
    </source>
</evidence>
<accession>A0A8J2LG89</accession>
<organism evidence="2 3">
    <name type="scientific">Allacma fusca</name>
    <dbReference type="NCBI Taxonomy" id="39272"/>
    <lineage>
        <taxon>Eukaryota</taxon>
        <taxon>Metazoa</taxon>
        <taxon>Ecdysozoa</taxon>
        <taxon>Arthropoda</taxon>
        <taxon>Hexapoda</taxon>
        <taxon>Collembola</taxon>
        <taxon>Symphypleona</taxon>
        <taxon>Sminthuridae</taxon>
        <taxon>Allacma</taxon>
    </lineage>
</organism>
<proteinExistence type="predicted"/>
<comment type="caution">
    <text evidence="2">The sequence shown here is derived from an EMBL/GenBank/DDBJ whole genome shotgun (WGS) entry which is preliminary data.</text>
</comment>
<evidence type="ECO:0000259" key="1">
    <source>
        <dbReference type="Pfam" id="PF12937"/>
    </source>
</evidence>
<dbReference type="Proteomes" id="UP000708208">
    <property type="component" value="Unassembled WGS sequence"/>
</dbReference>
<name>A0A8J2LG89_9HEXA</name>
<protein>
    <recommendedName>
        <fullName evidence="1">F-box domain-containing protein</fullName>
    </recommendedName>
</protein>
<gene>
    <name evidence="2" type="ORF">AFUS01_LOCUS41103</name>
</gene>
<feature type="domain" description="F-box" evidence="1">
    <location>
        <begin position="44"/>
        <end position="72"/>
    </location>
</feature>
<keyword evidence="3" id="KW-1185">Reference proteome</keyword>
<evidence type="ECO:0000313" key="2">
    <source>
        <dbReference type="EMBL" id="CAG7831356.1"/>
    </source>
</evidence>